<dbReference type="SMART" id="SM00450">
    <property type="entry name" value="RHOD"/>
    <property type="match status" value="1"/>
</dbReference>
<dbReference type="PANTHER" id="PTHR43031:SF1">
    <property type="entry name" value="PYRIDINE NUCLEOTIDE-DISULPHIDE OXIDOREDUCTASE"/>
    <property type="match status" value="1"/>
</dbReference>
<name>S3W5U6_9LEPT</name>
<dbReference type="InterPro" id="IPR050229">
    <property type="entry name" value="GlpE_sulfurtransferase"/>
</dbReference>
<dbReference type="STRING" id="1193011.LEP1GSC058_1936"/>
<keyword evidence="3" id="KW-1185">Reference proteome</keyword>
<dbReference type="CDD" id="cd00158">
    <property type="entry name" value="RHOD"/>
    <property type="match status" value="1"/>
</dbReference>
<gene>
    <name evidence="2" type="ORF">LEP1GSC058_1936</name>
</gene>
<evidence type="ECO:0000259" key="1">
    <source>
        <dbReference type="PROSITE" id="PS50206"/>
    </source>
</evidence>
<protein>
    <submittedName>
        <fullName evidence="2">Phage shock protein PspE family protein</fullName>
    </submittedName>
</protein>
<dbReference type="AlphaFoldDB" id="S3W5U6"/>
<evidence type="ECO:0000313" key="2">
    <source>
        <dbReference type="EMBL" id="EPG75532.1"/>
    </source>
</evidence>
<dbReference type="Gene3D" id="3.40.250.10">
    <property type="entry name" value="Rhodanese-like domain"/>
    <property type="match status" value="1"/>
</dbReference>
<comment type="caution">
    <text evidence="2">The sequence shown here is derived from an EMBL/GenBank/DDBJ whole genome shotgun (WGS) entry which is preliminary data.</text>
</comment>
<dbReference type="InterPro" id="IPR036873">
    <property type="entry name" value="Rhodanese-like_dom_sf"/>
</dbReference>
<reference evidence="2" key="1">
    <citation type="submission" date="2013-04" db="EMBL/GenBank/DDBJ databases">
        <authorList>
            <person name="Harkins D.M."/>
            <person name="Durkin A.S."/>
            <person name="Selengut J.D."/>
            <person name="Sanka R."/>
            <person name="DePew J."/>
            <person name="Purushe J."/>
            <person name="Ahmed A."/>
            <person name="van der Linden H."/>
            <person name="Goris M.G.A."/>
            <person name="Hartskeerl R.A."/>
            <person name="Vinetz J.M."/>
            <person name="Sutton G.G."/>
            <person name="Nelson W.C."/>
            <person name="Fouts D.E."/>
        </authorList>
    </citation>
    <scope>NUCLEOTIDE SEQUENCE [LARGE SCALE GENOMIC DNA]</scope>
    <source>
        <strain evidence="2">BUT 6</strain>
    </source>
</reference>
<feature type="domain" description="Rhodanese" evidence="1">
    <location>
        <begin position="18"/>
        <end position="102"/>
    </location>
</feature>
<dbReference type="Pfam" id="PF00581">
    <property type="entry name" value="Rhodanese"/>
    <property type="match status" value="1"/>
</dbReference>
<sequence length="104" mass="11235">MQVGCGKSDEGREISSWLEQGALVVDVRTPQEFAVEHYPGAINIPINDLHSHLGELGPKQGKILLYCQSGGRSARAKALLKEEGFTEVKDAGGIRNLFSAASKR</sequence>
<evidence type="ECO:0000313" key="3">
    <source>
        <dbReference type="Proteomes" id="UP000014540"/>
    </source>
</evidence>
<accession>S3W5U6</accession>
<dbReference type="PROSITE" id="PS50206">
    <property type="entry name" value="RHODANESE_3"/>
    <property type="match status" value="1"/>
</dbReference>
<dbReference type="InterPro" id="IPR001763">
    <property type="entry name" value="Rhodanese-like_dom"/>
</dbReference>
<dbReference type="PANTHER" id="PTHR43031">
    <property type="entry name" value="FAD-DEPENDENT OXIDOREDUCTASE"/>
    <property type="match status" value="1"/>
</dbReference>
<organism evidence="2 3">
    <name type="scientific">Leptospira fainei serovar Hurstbridge str. BUT 6</name>
    <dbReference type="NCBI Taxonomy" id="1193011"/>
    <lineage>
        <taxon>Bacteria</taxon>
        <taxon>Pseudomonadati</taxon>
        <taxon>Spirochaetota</taxon>
        <taxon>Spirochaetia</taxon>
        <taxon>Leptospirales</taxon>
        <taxon>Leptospiraceae</taxon>
        <taxon>Leptospira</taxon>
    </lineage>
</organism>
<dbReference type="EMBL" id="AKWZ02000003">
    <property type="protein sequence ID" value="EPG75532.1"/>
    <property type="molecule type" value="Genomic_DNA"/>
</dbReference>
<dbReference type="Proteomes" id="UP000014540">
    <property type="component" value="Unassembled WGS sequence"/>
</dbReference>
<proteinExistence type="predicted"/>
<dbReference type="SUPFAM" id="SSF52821">
    <property type="entry name" value="Rhodanese/Cell cycle control phosphatase"/>
    <property type="match status" value="1"/>
</dbReference>